<proteinExistence type="predicted"/>
<reference evidence="1" key="1">
    <citation type="journal article" date="2013" name="Nature">
        <title>Draft genome of the wheat A-genome progenitor Triticum urartu.</title>
        <authorList>
            <person name="Ling H.Q."/>
            <person name="Zhao S."/>
            <person name="Liu D."/>
            <person name="Wang J."/>
            <person name="Sun H."/>
            <person name="Zhang C."/>
            <person name="Fan H."/>
            <person name="Li D."/>
            <person name="Dong L."/>
            <person name="Tao Y."/>
            <person name="Gao C."/>
            <person name="Wu H."/>
            <person name="Li Y."/>
            <person name="Cui Y."/>
            <person name="Guo X."/>
            <person name="Zheng S."/>
            <person name="Wang B."/>
            <person name="Yu K."/>
            <person name="Liang Q."/>
            <person name="Yang W."/>
            <person name="Lou X."/>
            <person name="Chen J."/>
            <person name="Feng M."/>
            <person name="Jian J."/>
            <person name="Zhang X."/>
            <person name="Luo G."/>
            <person name="Jiang Y."/>
            <person name="Liu J."/>
            <person name="Wang Z."/>
            <person name="Sha Y."/>
            <person name="Zhang B."/>
            <person name="Wu H."/>
            <person name="Tang D."/>
            <person name="Shen Q."/>
            <person name="Xue P."/>
            <person name="Zou S."/>
            <person name="Wang X."/>
            <person name="Liu X."/>
            <person name="Wang F."/>
            <person name="Yang Y."/>
            <person name="An X."/>
            <person name="Dong Z."/>
            <person name="Zhang K."/>
            <person name="Zhang X."/>
            <person name="Luo M.C."/>
            <person name="Dvorak J."/>
            <person name="Tong Y."/>
            <person name="Wang J."/>
            <person name="Yang H."/>
            <person name="Li Z."/>
            <person name="Wang D."/>
            <person name="Zhang A."/>
            <person name="Wang J."/>
        </authorList>
    </citation>
    <scope>NUCLEOTIDE SEQUENCE</scope>
</reference>
<gene>
    <name evidence="1" type="ORF">TRIUR3_19167</name>
</gene>
<dbReference type="EMBL" id="KD259564">
    <property type="protein sequence ID" value="EMS47542.1"/>
    <property type="molecule type" value="Genomic_DNA"/>
</dbReference>
<accession>M7YJY9</accession>
<dbReference type="AlphaFoldDB" id="M7YJY9"/>
<name>M7YJY9_TRIUA</name>
<protein>
    <submittedName>
        <fullName evidence="1">Uncharacterized protein</fullName>
    </submittedName>
</protein>
<evidence type="ECO:0000313" key="1">
    <source>
        <dbReference type="EMBL" id="EMS47542.1"/>
    </source>
</evidence>
<organism evidence="1">
    <name type="scientific">Triticum urartu</name>
    <name type="common">Red wild einkorn</name>
    <name type="synonym">Crithodium urartu</name>
    <dbReference type="NCBI Taxonomy" id="4572"/>
    <lineage>
        <taxon>Eukaryota</taxon>
        <taxon>Viridiplantae</taxon>
        <taxon>Streptophyta</taxon>
        <taxon>Embryophyta</taxon>
        <taxon>Tracheophyta</taxon>
        <taxon>Spermatophyta</taxon>
        <taxon>Magnoliopsida</taxon>
        <taxon>Liliopsida</taxon>
        <taxon>Poales</taxon>
        <taxon>Poaceae</taxon>
        <taxon>BOP clade</taxon>
        <taxon>Pooideae</taxon>
        <taxon>Triticodae</taxon>
        <taxon>Triticeae</taxon>
        <taxon>Triticinae</taxon>
        <taxon>Triticum</taxon>
    </lineage>
</organism>
<sequence>MVVGQERGPLVPVHPTNRDQKRRVIEVLCLDWKLMRKGNHQRLCRNHLLLMVARIQVLPINRPIQDPDIK</sequence>